<accession>A0A7X8SIA2</accession>
<dbReference type="Proteomes" id="UP000585050">
    <property type="component" value="Unassembled WGS sequence"/>
</dbReference>
<dbReference type="InterPro" id="IPR023485">
    <property type="entry name" value="Ptyr_pPase"/>
</dbReference>
<dbReference type="Pfam" id="PF01451">
    <property type="entry name" value="LMWPc"/>
    <property type="match status" value="1"/>
</dbReference>
<keyword evidence="8" id="KW-1185">Reference proteome</keyword>
<feature type="active site" description="Nucleophile" evidence="5">
    <location>
        <position position="11"/>
    </location>
</feature>
<evidence type="ECO:0000256" key="3">
    <source>
        <dbReference type="ARBA" id="ARBA00022801"/>
    </source>
</evidence>
<dbReference type="InterPro" id="IPR017867">
    <property type="entry name" value="Tyr_phospatase_low_mol_wt"/>
</dbReference>
<keyword evidence="4" id="KW-0904">Protein phosphatase</keyword>
<dbReference type="Gene3D" id="3.40.50.2300">
    <property type="match status" value="1"/>
</dbReference>
<gene>
    <name evidence="7" type="ORF">HGP29_05290</name>
</gene>
<dbReference type="PANTHER" id="PTHR11717:SF7">
    <property type="entry name" value="LOW MOLECULAR WEIGHT PHOSPHOTYROSINE PROTEIN PHOSPHATASE"/>
    <property type="match status" value="1"/>
</dbReference>
<keyword evidence="3" id="KW-0378">Hydrolase</keyword>
<proteinExistence type="inferred from homology"/>
<evidence type="ECO:0000256" key="5">
    <source>
        <dbReference type="PIRSR" id="PIRSR617867-1"/>
    </source>
</evidence>
<dbReference type="SMART" id="SM00226">
    <property type="entry name" value="LMWPc"/>
    <property type="match status" value="1"/>
</dbReference>
<dbReference type="CDD" id="cd16343">
    <property type="entry name" value="LMWPTP"/>
    <property type="match status" value="1"/>
</dbReference>
<name>A0A7X8SIA2_9BACT</name>
<dbReference type="PRINTS" id="PR00719">
    <property type="entry name" value="LMWPTPASE"/>
</dbReference>
<evidence type="ECO:0000256" key="4">
    <source>
        <dbReference type="ARBA" id="ARBA00022912"/>
    </source>
</evidence>
<protein>
    <recommendedName>
        <fullName evidence="2">protein-tyrosine-phosphatase</fullName>
        <ecNumber evidence="2">3.1.3.48</ecNumber>
    </recommendedName>
</protein>
<feature type="active site" description="Proton donor" evidence="5">
    <location>
        <position position="128"/>
    </location>
</feature>
<feature type="active site" evidence="5">
    <location>
        <position position="17"/>
    </location>
</feature>
<evidence type="ECO:0000256" key="1">
    <source>
        <dbReference type="ARBA" id="ARBA00011063"/>
    </source>
</evidence>
<dbReference type="GO" id="GO:0004725">
    <property type="term" value="F:protein tyrosine phosphatase activity"/>
    <property type="evidence" value="ECO:0007669"/>
    <property type="project" value="UniProtKB-EC"/>
</dbReference>
<sequence>MSDKINIIFVCLGNICRSPLADGLMHHIVQEKGLYDYFNIDSAGTYAGHAGERADSRMRQTANSHGVELLSRARQFTTEDFDIFNHIVVMDDSNYQNVIRLAKSDEEKEMVFKLRSYDNNKSNSDVDDPYYGGIEGFENCYQVVLESVNNLLENLINNYNLPQLNK</sequence>
<dbReference type="AlphaFoldDB" id="A0A7X8SIA2"/>
<dbReference type="SUPFAM" id="SSF52788">
    <property type="entry name" value="Phosphotyrosine protein phosphatases I"/>
    <property type="match status" value="1"/>
</dbReference>
<dbReference type="PANTHER" id="PTHR11717">
    <property type="entry name" value="LOW MOLECULAR WEIGHT PROTEIN TYROSINE PHOSPHATASE"/>
    <property type="match status" value="1"/>
</dbReference>
<reference evidence="7 8" key="1">
    <citation type="submission" date="2020-04" db="EMBL/GenBank/DDBJ databases">
        <title>Flammeovirga sp. SR4, a novel species isolated from seawater.</title>
        <authorList>
            <person name="Wang X."/>
        </authorList>
    </citation>
    <scope>NUCLEOTIDE SEQUENCE [LARGE SCALE GENOMIC DNA]</scope>
    <source>
        <strain evidence="7 8">SR4</strain>
    </source>
</reference>
<dbReference type="InterPro" id="IPR036196">
    <property type="entry name" value="Ptyr_pPase_sf"/>
</dbReference>
<dbReference type="EMBL" id="JABAIL010000002">
    <property type="protein sequence ID" value="NLR90608.1"/>
    <property type="molecule type" value="Genomic_DNA"/>
</dbReference>
<feature type="domain" description="Phosphotyrosine protein phosphatase I" evidence="6">
    <location>
        <begin position="5"/>
        <end position="154"/>
    </location>
</feature>
<evidence type="ECO:0000313" key="7">
    <source>
        <dbReference type="EMBL" id="NLR90608.1"/>
    </source>
</evidence>
<comment type="caution">
    <text evidence="7">The sequence shown here is derived from an EMBL/GenBank/DDBJ whole genome shotgun (WGS) entry which is preliminary data.</text>
</comment>
<dbReference type="InterPro" id="IPR050438">
    <property type="entry name" value="LMW_PTPase"/>
</dbReference>
<evidence type="ECO:0000313" key="8">
    <source>
        <dbReference type="Proteomes" id="UP000585050"/>
    </source>
</evidence>
<evidence type="ECO:0000259" key="6">
    <source>
        <dbReference type="SMART" id="SM00226"/>
    </source>
</evidence>
<dbReference type="RefSeq" id="WP_168881333.1">
    <property type="nucleotide sequence ID" value="NZ_JABAIL010000002.1"/>
</dbReference>
<comment type="similarity">
    <text evidence="1">Belongs to the low molecular weight phosphotyrosine protein phosphatase family.</text>
</comment>
<evidence type="ECO:0000256" key="2">
    <source>
        <dbReference type="ARBA" id="ARBA00013064"/>
    </source>
</evidence>
<organism evidence="7 8">
    <name type="scientific">Flammeovirga agarivorans</name>
    <dbReference type="NCBI Taxonomy" id="2726742"/>
    <lineage>
        <taxon>Bacteria</taxon>
        <taxon>Pseudomonadati</taxon>
        <taxon>Bacteroidota</taxon>
        <taxon>Cytophagia</taxon>
        <taxon>Cytophagales</taxon>
        <taxon>Flammeovirgaceae</taxon>
        <taxon>Flammeovirga</taxon>
    </lineage>
</organism>
<dbReference type="EC" id="3.1.3.48" evidence="2"/>